<dbReference type="AlphaFoldDB" id="A0AAN7Z6G6"/>
<sequence>MYLISTIAMFLLGTALSAPTTEMARDMTRVYFTCNSTQASGFSPSCCTDINGQVGINCIGAHLMGVYDPMYSCNLYVYNITGCCQTIGYKNPYTNNSLSVCAMSIDPI</sequence>
<protein>
    <recommendedName>
        <fullName evidence="4">Hydrophobin</fullName>
    </recommendedName>
</protein>
<proteinExistence type="predicted"/>
<evidence type="ECO:0000256" key="1">
    <source>
        <dbReference type="SAM" id="SignalP"/>
    </source>
</evidence>
<accession>A0AAN7Z6G6</accession>
<reference evidence="2 3" key="1">
    <citation type="submission" date="2023-10" db="EMBL/GenBank/DDBJ databases">
        <title>Draft genome sequence of Xylaria bambusicola isolate GMP-LS, the root and basal stem rot pathogen of sugarcane in Indonesia.</title>
        <authorList>
            <person name="Selvaraj P."/>
            <person name="Muralishankar V."/>
            <person name="Muruganantham S."/>
            <person name="Sp S."/>
            <person name="Haryani S."/>
            <person name="Lau K.J.X."/>
            <person name="Naqvi N.I."/>
        </authorList>
    </citation>
    <scope>NUCLEOTIDE SEQUENCE [LARGE SCALE GENOMIC DNA]</scope>
    <source>
        <strain evidence="2">GMP-LS</strain>
    </source>
</reference>
<dbReference type="Proteomes" id="UP001305414">
    <property type="component" value="Unassembled WGS sequence"/>
</dbReference>
<comment type="caution">
    <text evidence="2">The sequence shown here is derived from an EMBL/GenBank/DDBJ whole genome shotgun (WGS) entry which is preliminary data.</text>
</comment>
<evidence type="ECO:0000313" key="2">
    <source>
        <dbReference type="EMBL" id="KAK5631937.1"/>
    </source>
</evidence>
<gene>
    <name evidence="2" type="ORF">RRF57_007651</name>
</gene>
<evidence type="ECO:0000313" key="3">
    <source>
        <dbReference type="Proteomes" id="UP001305414"/>
    </source>
</evidence>
<name>A0AAN7Z6G6_9PEZI</name>
<dbReference type="EMBL" id="JAWHQM010000022">
    <property type="protein sequence ID" value="KAK5631937.1"/>
    <property type="molecule type" value="Genomic_DNA"/>
</dbReference>
<organism evidence="2 3">
    <name type="scientific">Xylaria bambusicola</name>
    <dbReference type="NCBI Taxonomy" id="326684"/>
    <lineage>
        <taxon>Eukaryota</taxon>
        <taxon>Fungi</taxon>
        <taxon>Dikarya</taxon>
        <taxon>Ascomycota</taxon>
        <taxon>Pezizomycotina</taxon>
        <taxon>Sordariomycetes</taxon>
        <taxon>Xylariomycetidae</taxon>
        <taxon>Xylariales</taxon>
        <taxon>Xylariaceae</taxon>
        <taxon>Xylaria</taxon>
    </lineage>
</organism>
<keyword evidence="3" id="KW-1185">Reference proteome</keyword>
<feature type="chain" id="PRO_5043039623" description="Hydrophobin" evidence="1">
    <location>
        <begin position="18"/>
        <end position="108"/>
    </location>
</feature>
<evidence type="ECO:0008006" key="4">
    <source>
        <dbReference type="Google" id="ProtNLM"/>
    </source>
</evidence>
<feature type="signal peptide" evidence="1">
    <location>
        <begin position="1"/>
        <end position="17"/>
    </location>
</feature>
<keyword evidence="1" id="KW-0732">Signal</keyword>